<keyword evidence="2" id="KW-1185">Reference proteome</keyword>
<gene>
    <name evidence="1" type="ORF">JYK14_01220</name>
</gene>
<name>A0ABT1CYR7_9PROT</name>
<dbReference type="Proteomes" id="UP001523392">
    <property type="component" value="Unassembled WGS sequence"/>
</dbReference>
<protein>
    <submittedName>
        <fullName evidence="1">Uncharacterized protein</fullName>
    </submittedName>
</protein>
<dbReference type="RefSeq" id="WP_252951390.1">
    <property type="nucleotide sequence ID" value="NZ_JAFIRR010000008.1"/>
</dbReference>
<dbReference type="EMBL" id="JAFIRR010000008">
    <property type="protein sequence ID" value="MCO6414801.1"/>
    <property type="molecule type" value="Genomic_DNA"/>
</dbReference>
<evidence type="ECO:0000313" key="2">
    <source>
        <dbReference type="Proteomes" id="UP001523392"/>
    </source>
</evidence>
<comment type="caution">
    <text evidence="1">The sequence shown here is derived from an EMBL/GenBank/DDBJ whole genome shotgun (WGS) entry which is preliminary data.</text>
</comment>
<accession>A0ABT1CYR7</accession>
<reference evidence="1 2" key="1">
    <citation type="submission" date="2021-12" db="EMBL/GenBank/DDBJ databases">
        <title>Siccirubricoccus leaddurans sp. nov., a high concentration Zn2+ tolerance bacterium.</title>
        <authorList>
            <person name="Cao Y."/>
        </authorList>
    </citation>
    <scope>NUCLEOTIDE SEQUENCE [LARGE SCALE GENOMIC DNA]</scope>
    <source>
        <strain evidence="1 2">KC 17139</strain>
    </source>
</reference>
<evidence type="ECO:0000313" key="1">
    <source>
        <dbReference type="EMBL" id="MCO6414801.1"/>
    </source>
</evidence>
<proteinExistence type="predicted"/>
<organism evidence="1 2">
    <name type="scientific">Siccirubricoccus soli</name>
    <dbReference type="NCBI Taxonomy" id="2899147"/>
    <lineage>
        <taxon>Bacteria</taxon>
        <taxon>Pseudomonadati</taxon>
        <taxon>Pseudomonadota</taxon>
        <taxon>Alphaproteobacteria</taxon>
        <taxon>Acetobacterales</taxon>
        <taxon>Roseomonadaceae</taxon>
        <taxon>Siccirubricoccus</taxon>
    </lineage>
</organism>
<sequence length="463" mass="51069">MADITEEELGKAWIFVRSVLSVARSAADRSASFKGPGGEEEATLVDVLTVVYGRLISPDILAEQGKTRGQIFARYKNALIQVAANHMEQAVTVPLSQEDAAAIFHVWPVRRPAVAPSNVAHLVEMALKVMVPSAFNAEHTHRNSSYSYRKIESAKSLDEILGGVASARALRGDLAAVSAAVPEQKIAPMRYAVRDGRITIAHLPNPTEAPDRENITRVRQALIENGEAYLADLRNSNVDKRVVAVFERLSQEIERDENVVTVMMTQTECELTLASISEEISTPLAMSLSAHLRNIAMFAAQFPEWRRYSENVAVTELDNSDIRQIKEAAKKLVEDLKTNHAVVDDEVPRTLKYLADLIQEPSKTFKRSGYAVLTSIENLVAICWKYGLDLIGETAKHTKERLAKHASRAMVVGVLGLASSSIMTIEPIASRLPDMQWMQNVRSYLQKEIGELIGKAPPTPPAQ</sequence>